<feature type="domain" description="Pyridine nucleotide-disulphide oxidoreductase dimerisation" evidence="7">
    <location>
        <begin position="342"/>
        <end position="448"/>
    </location>
</feature>
<evidence type="ECO:0000256" key="1">
    <source>
        <dbReference type="ARBA" id="ARBA00007532"/>
    </source>
</evidence>
<feature type="binding site" evidence="4">
    <location>
        <begin position="179"/>
        <end position="186"/>
    </location>
    <ligand>
        <name>NAD(+)</name>
        <dbReference type="ChEBI" id="CHEBI:57540"/>
    </ligand>
</feature>
<evidence type="ECO:0000256" key="6">
    <source>
        <dbReference type="SAM" id="MobiDB-lite"/>
    </source>
</evidence>
<dbReference type="Pfam" id="PF07992">
    <property type="entry name" value="Pyr_redox_2"/>
    <property type="match status" value="1"/>
</dbReference>
<evidence type="ECO:0000313" key="9">
    <source>
        <dbReference type="EMBL" id="TPG28127.1"/>
    </source>
</evidence>
<feature type="region of interest" description="Disordered" evidence="6">
    <location>
        <begin position="476"/>
        <end position="495"/>
    </location>
</feature>
<feature type="disulfide bond" description="Redox-active" evidence="5">
    <location>
        <begin position="43"/>
        <end position="48"/>
    </location>
</feature>
<comment type="cofactor">
    <cofactor evidence="4">
        <name>FAD</name>
        <dbReference type="ChEBI" id="CHEBI:57692"/>
    </cofactor>
    <text evidence="4">Binds 1 FAD per subunit.</text>
</comment>
<feature type="binding site" evidence="4">
    <location>
        <position position="118"/>
    </location>
    <ligand>
        <name>FAD</name>
        <dbReference type="ChEBI" id="CHEBI:57692"/>
    </ligand>
</feature>
<name>A0A502DS19_9MYCO</name>
<dbReference type="SUPFAM" id="SSF51905">
    <property type="entry name" value="FAD/NAD(P)-binding domain"/>
    <property type="match status" value="1"/>
</dbReference>
<evidence type="ECO:0000256" key="4">
    <source>
        <dbReference type="PIRSR" id="PIRSR000350-3"/>
    </source>
</evidence>
<dbReference type="PRINTS" id="PR00368">
    <property type="entry name" value="FADPNR"/>
</dbReference>
<dbReference type="InterPro" id="IPR023753">
    <property type="entry name" value="FAD/NAD-binding_dom"/>
</dbReference>
<dbReference type="Proteomes" id="UP000320095">
    <property type="component" value="Unassembled WGS sequence"/>
</dbReference>
<keyword evidence="4" id="KW-0520">NAD</keyword>
<feature type="binding site" evidence="4">
    <location>
        <position position="266"/>
    </location>
    <ligand>
        <name>NAD(+)</name>
        <dbReference type="ChEBI" id="CHEBI:57540"/>
    </ligand>
</feature>
<dbReference type="Gene3D" id="3.30.390.30">
    <property type="match status" value="1"/>
</dbReference>
<proteinExistence type="inferred from homology"/>
<keyword evidence="10" id="KW-1185">Reference proteome</keyword>
<organism evidence="9 10">
    <name type="scientific">Mycolicibacterium hodleri</name>
    <dbReference type="NCBI Taxonomy" id="49897"/>
    <lineage>
        <taxon>Bacteria</taxon>
        <taxon>Bacillati</taxon>
        <taxon>Actinomycetota</taxon>
        <taxon>Actinomycetes</taxon>
        <taxon>Mycobacteriales</taxon>
        <taxon>Mycobacteriaceae</taxon>
        <taxon>Mycolicibacterium</taxon>
    </lineage>
</organism>
<keyword evidence="3 4" id="KW-0274">FAD</keyword>
<reference evidence="9 10" key="1">
    <citation type="journal article" date="2019" name="Environ. Microbiol.">
        <title>Species interactions and distinct microbial communities in high Arctic permafrost affected cryosols are associated with the CH4 and CO2 gas fluxes.</title>
        <authorList>
            <person name="Altshuler I."/>
            <person name="Hamel J."/>
            <person name="Turney S."/>
            <person name="Magnuson E."/>
            <person name="Levesque R."/>
            <person name="Greer C."/>
            <person name="Whyte L.G."/>
        </authorList>
    </citation>
    <scope>NUCLEOTIDE SEQUENCE [LARGE SCALE GENOMIC DNA]</scope>
    <source>
        <strain evidence="9 10">S5.20</strain>
    </source>
</reference>
<evidence type="ECO:0000256" key="2">
    <source>
        <dbReference type="ARBA" id="ARBA00022630"/>
    </source>
</evidence>
<evidence type="ECO:0000256" key="3">
    <source>
        <dbReference type="ARBA" id="ARBA00022827"/>
    </source>
</evidence>
<dbReference type="InterPro" id="IPR016156">
    <property type="entry name" value="FAD/NAD-linked_Rdtase_dimer_sf"/>
</dbReference>
<dbReference type="OrthoDB" id="9800167at2"/>
<evidence type="ECO:0000256" key="5">
    <source>
        <dbReference type="PIRSR" id="PIRSR000350-4"/>
    </source>
</evidence>
<dbReference type="InterPro" id="IPR004099">
    <property type="entry name" value="Pyr_nucl-diS_OxRdtase_dimer"/>
</dbReference>
<feature type="binding site" evidence="4">
    <location>
        <position position="52"/>
    </location>
    <ligand>
        <name>FAD</name>
        <dbReference type="ChEBI" id="CHEBI:57692"/>
    </ligand>
</feature>
<evidence type="ECO:0000259" key="8">
    <source>
        <dbReference type="Pfam" id="PF07992"/>
    </source>
</evidence>
<protein>
    <submittedName>
        <fullName evidence="9">NAD(P)/FAD-dependent oxidoreductase</fullName>
    </submittedName>
</protein>
<sequence length="495" mass="51859">MASWPDEFDVVILGGGAGAKLIWGAVGQRSVAVVEQSLVGGACPFVACVPSKAMLHTARVWQLGADPRQSALFTGRVPASEAYRLACERRDSIVHHRDDTINAEALAHTGAVLVRGHGQLIEPGVLDVDGRRLRYRDLVINTGSVPVRPDIPGLDSVPVWSSDDALSTTTLPGSMLIVGGGAVGCELAFLFATFGVAVILTQRAPRLLPAEEPRASADVEDALTQLGVAVRTATTVTSVAKRGDRAEAQLSTGGRVTVEQVVLAAGRIPRVEGLGLHHVGLDLVPGAVIPIDEQCRAVGAEDLWAIGDVTGKSAFTHTSHYQGRVVAANLRGHRVRADYASIPRAVYVEPTLAAAGHTIASARHAGIEPVTAGAEMGTAAVRSSIDGQPAGWITLLADPATQCLIGATGMGHNAEEWISVLSQAICAATPVAVLADVVHPFPSFGELLENPLWQLREALHAQLSTLSAARGSGFIQTAHPDEVSPHPEEARHDSR</sequence>
<dbReference type="GO" id="GO:0050660">
    <property type="term" value="F:flavin adenine dinucleotide binding"/>
    <property type="evidence" value="ECO:0007669"/>
    <property type="project" value="TreeGrafter"/>
</dbReference>
<dbReference type="AlphaFoldDB" id="A0A502DS19"/>
<dbReference type="InterPro" id="IPR001100">
    <property type="entry name" value="Pyr_nuc-diS_OxRdtase"/>
</dbReference>
<evidence type="ECO:0000259" key="7">
    <source>
        <dbReference type="Pfam" id="PF02852"/>
    </source>
</evidence>
<comment type="caution">
    <text evidence="9">The sequence shown here is derived from an EMBL/GenBank/DDBJ whole genome shotgun (WGS) entry which is preliminary data.</text>
</comment>
<gene>
    <name evidence="9" type="ORF">EAH80_27725</name>
</gene>
<comment type="similarity">
    <text evidence="1">Belongs to the class-I pyridine nucleotide-disulfide oxidoreductase family.</text>
</comment>
<accession>A0A502DS19</accession>
<dbReference type="RefSeq" id="WP_140698722.1">
    <property type="nucleotide sequence ID" value="NZ_RCZG01000019.1"/>
</dbReference>
<keyword evidence="4" id="KW-0547">Nucleotide-binding</keyword>
<dbReference type="EMBL" id="RCZG01000019">
    <property type="protein sequence ID" value="TPG28127.1"/>
    <property type="molecule type" value="Genomic_DNA"/>
</dbReference>
<dbReference type="SUPFAM" id="SSF55424">
    <property type="entry name" value="FAD/NAD-linked reductases, dimerisation (C-terminal) domain"/>
    <property type="match status" value="1"/>
</dbReference>
<dbReference type="PRINTS" id="PR00411">
    <property type="entry name" value="PNDRDTASEI"/>
</dbReference>
<feature type="binding site" evidence="4">
    <location>
        <position position="308"/>
    </location>
    <ligand>
        <name>FAD</name>
        <dbReference type="ChEBI" id="CHEBI:57692"/>
    </ligand>
</feature>
<dbReference type="InterPro" id="IPR036188">
    <property type="entry name" value="FAD/NAD-bd_sf"/>
</dbReference>
<dbReference type="Gene3D" id="3.50.50.60">
    <property type="entry name" value="FAD/NAD(P)-binding domain"/>
    <property type="match status" value="2"/>
</dbReference>
<feature type="compositionally biased region" description="Basic and acidic residues" evidence="6">
    <location>
        <begin position="479"/>
        <end position="495"/>
    </location>
</feature>
<dbReference type="Pfam" id="PF02852">
    <property type="entry name" value="Pyr_redox_dim"/>
    <property type="match status" value="1"/>
</dbReference>
<keyword evidence="2" id="KW-0285">Flavoprotein</keyword>
<dbReference type="PANTHER" id="PTHR43014:SF2">
    <property type="entry name" value="MERCURIC REDUCTASE"/>
    <property type="match status" value="1"/>
</dbReference>
<feature type="domain" description="FAD/NAD(P)-binding" evidence="8">
    <location>
        <begin position="8"/>
        <end position="323"/>
    </location>
</feature>
<dbReference type="GO" id="GO:0003955">
    <property type="term" value="F:NAD(P)H dehydrogenase (quinone) activity"/>
    <property type="evidence" value="ECO:0007669"/>
    <property type="project" value="TreeGrafter"/>
</dbReference>
<evidence type="ECO:0000313" key="10">
    <source>
        <dbReference type="Proteomes" id="UP000320095"/>
    </source>
</evidence>
<dbReference type="PANTHER" id="PTHR43014">
    <property type="entry name" value="MERCURIC REDUCTASE"/>
    <property type="match status" value="1"/>
</dbReference>
<feature type="binding site" evidence="4">
    <location>
        <begin position="142"/>
        <end position="144"/>
    </location>
    <ligand>
        <name>FAD</name>
        <dbReference type="ChEBI" id="CHEBI:57692"/>
    </ligand>
</feature>
<dbReference type="PIRSF" id="PIRSF000350">
    <property type="entry name" value="Mercury_reductase_MerA"/>
    <property type="match status" value="1"/>
</dbReference>